<dbReference type="AlphaFoldDB" id="A0A2M6WIA3"/>
<gene>
    <name evidence="1" type="ORF">COU08_01990</name>
</gene>
<dbReference type="Proteomes" id="UP000228635">
    <property type="component" value="Unassembled WGS sequence"/>
</dbReference>
<protein>
    <submittedName>
        <fullName evidence="1">Uncharacterized protein</fullName>
    </submittedName>
</protein>
<organism evidence="1 2">
    <name type="scientific">Candidatus Harrisonbacteria bacterium CG10_big_fil_rev_8_21_14_0_10_42_17</name>
    <dbReference type="NCBI Taxonomy" id="1974584"/>
    <lineage>
        <taxon>Bacteria</taxon>
        <taxon>Candidatus Harrisoniibacteriota</taxon>
    </lineage>
</organism>
<name>A0A2M6WIA3_9BACT</name>
<accession>A0A2M6WIA3</accession>
<evidence type="ECO:0000313" key="2">
    <source>
        <dbReference type="Proteomes" id="UP000228635"/>
    </source>
</evidence>
<sequence>MGKSWKCALLVRLLYVACITALLASFVYEWNARRVEWLYEWSYRDYSEKLRKYGTTPKEYENDRSKQNRMFLCLHYAQQARFRNDEYCMKSIFGQKT</sequence>
<reference evidence="2" key="1">
    <citation type="submission" date="2017-09" db="EMBL/GenBank/DDBJ databases">
        <title>Depth-based differentiation of microbial function through sediment-hosted aquifers and enrichment of novel symbionts in the deep terrestrial subsurface.</title>
        <authorList>
            <person name="Probst A.J."/>
            <person name="Ladd B."/>
            <person name="Jarett J.K."/>
            <person name="Geller-Mcgrath D.E."/>
            <person name="Sieber C.M.K."/>
            <person name="Emerson J.B."/>
            <person name="Anantharaman K."/>
            <person name="Thomas B.C."/>
            <person name="Malmstrom R."/>
            <person name="Stieglmeier M."/>
            <person name="Klingl A."/>
            <person name="Woyke T."/>
            <person name="Ryan C.M."/>
            <person name="Banfield J.F."/>
        </authorList>
    </citation>
    <scope>NUCLEOTIDE SEQUENCE [LARGE SCALE GENOMIC DNA]</scope>
</reference>
<evidence type="ECO:0000313" key="1">
    <source>
        <dbReference type="EMBL" id="PIT92509.1"/>
    </source>
</evidence>
<comment type="caution">
    <text evidence="1">The sequence shown here is derived from an EMBL/GenBank/DDBJ whole genome shotgun (WGS) entry which is preliminary data.</text>
</comment>
<dbReference type="EMBL" id="PFBA01000017">
    <property type="protein sequence ID" value="PIT92509.1"/>
    <property type="molecule type" value="Genomic_DNA"/>
</dbReference>
<proteinExistence type="predicted"/>